<gene>
    <name evidence="1" type="ORF">A3Q56_01350</name>
</gene>
<keyword evidence="2" id="KW-1185">Reference proteome</keyword>
<dbReference type="OrthoDB" id="2434532at2759"/>
<name>A0A177B9A9_9BILA</name>
<dbReference type="AlphaFoldDB" id="A0A177B9A9"/>
<dbReference type="Proteomes" id="UP000078046">
    <property type="component" value="Unassembled WGS sequence"/>
</dbReference>
<comment type="caution">
    <text evidence="1">The sequence shown here is derived from an EMBL/GenBank/DDBJ whole genome shotgun (WGS) entry which is preliminary data.</text>
</comment>
<evidence type="ECO:0000313" key="2">
    <source>
        <dbReference type="Proteomes" id="UP000078046"/>
    </source>
</evidence>
<dbReference type="EMBL" id="LWCA01000102">
    <property type="protein sequence ID" value="OAF70878.1"/>
    <property type="molecule type" value="Genomic_DNA"/>
</dbReference>
<reference evidence="1 2" key="1">
    <citation type="submission" date="2016-04" db="EMBL/GenBank/DDBJ databases">
        <title>The genome of Intoshia linei affirms orthonectids as highly simplified spiralians.</title>
        <authorList>
            <person name="Mikhailov K.V."/>
            <person name="Slusarev G.S."/>
            <person name="Nikitin M.A."/>
            <person name="Logacheva M.D."/>
            <person name="Penin A."/>
            <person name="Aleoshin V."/>
            <person name="Panchin Y.V."/>
        </authorList>
    </citation>
    <scope>NUCLEOTIDE SEQUENCE [LARGE SCALE GENOMIC DNA]</scope>
    <source>
        <strain evidence="1">Intl2013</strain>
        <tissue evidence="1">Whole animal</tissue>
    </source>
</reference>
<evidence type="ECO:0000313" key="1">
    <source>
        <dbReference type="EMBL" id="OAF70878.1"/>
    </source>
</evidence>
<protein>
    <submittedName>
        <fullName evidence="1">Uncharacterized protein</fullName>
    </submittedName>
</protein>
<organism evidence="1 2">
    <name type="scientific">Intoshia linei</name>
    <dbReference type="NCBI Taxonomy" id="1819745"/>
    <lineage>
        <taxon>Eukaryota</taxon>
        <taxon>Metazoa</taxon>
        <taxon>Spiralia</taxon>
        <taxon>Lophotrochozoa</taxon>
        <taxon>Mesozoa</taxon>
        <taxon>Orthonectida</taxon>
        <taxon>Rhopaluridae</taxon>
        <taxon>Intoshia</taxon>
    </lineage>
</organism>
<proteinExistence type="predicted"/>
<accession>A0A177B9A9</accession>
<sequence>MDKPPILFNDEGEVNINPGTWIRLFEDYIEFNYDNISDRKKNEKSEVIPFVLDTGSPLNIINIIHVYSLEVSNQIKPTLNELKSVQNLKIKIFGIIYLKINGSLKKSKFFVSRNTKNLLGCCDSVELENIVVKYEQVFTDTPGCFLGNEKISKTLKIKHTFIIKFMSQFKRSRLNTGEKKEIAVESKDKNYGPHKIATKFNSTLNQARGIIKNSNKLLSLNDIHISSDYYLKTKIEHLRNFNCKISFSIIHTLIENYNLKNNITIPKTNYFVRKFIKRANIEYVTLHGESADADLSQIDKFKLQFKNISKAYGRNDVFNVDEADLYIKGTGNKSYVIDKLNDKKDVKSTSSM</sequence>